<dbReference type="Proteomes" id="UP001064048">
    <property type="component" value="Chromosome 6"/>
</dbReference>
<organism evidence="1 2">
    <name type="scientific">Choristoneura fumiferana</name>
    <name type="common">Spruce budworm moth</name>
    <name type="synonym">Archips fumiferana</name>
    <dbReference type="NCBI Taxonomy" id="7141"/>
    <lineage>
        <taxon>Eukaryota</taxon>
        <taxon>Metazoa</taxon>
        <taxon>Ecdysozoa</taxon>
        <taxon>Arthropoda</taxon>
        <taxon>Hexapoda</taxon>
        <taxon>Insecta</taxon>
        <taxon>Pterygota</taxon>
        <taxon>Neoptera</taxon>
        <taxon>Endopterygota</taxon>
        <taxon>Lepidoptera</taxon>
        <taxon>Glossata</taxon>
        <taxon>Ditrysia</taxon>
        <taxon>Tortricoidea</taxon>
        <taxon>Tortricidae</taxon>
        <taxon>Tortricinae</taxon>
        <taxon>Choristoneura</taxon>
    </lineage>
</organism>
<accession>A0ACC0KGJ4</accession>
<comment type="caution">
    <text evidence="1">The sequence shown here is derived from an EMBL/GenBank/DDBJ whole genome shotgun (WGS) entry which is preliminary data.</text>
</comment>
<gene>
    <name evidence="1" type="ORF">MSG28_003889</name>
</gene>
<proteinExistence type="predicted"/>
<name>A0ACC0KGJ4_CHOFU</name>
<protein>
    <submittedName>
        <fullName evidence="1">Uncharacterized protein</fullName>
    </submittedName>
</protein>
<reference evidence="1 2" key="1">
    <citation type="journal article" date="2022" name="Genome Biol. Evol.">
        <title>The Spruce Budworm Genome: Reconstructing the Evolutionary History of Antifreeze Proteins.</title>
        <authorList>
            <person name="Beliveau C."/>
            <person name="Gagne P."/>
            <person name="Picq S."/>
            <person name="Vernygora O."/>
            <person name="Keeling C.I."/>
            <person name="Pinkney K."/>
            <person name="Doucet D."/>
            <person name="Wen F."/>
            <person name="Johnston J.S."/>
            <person name="Maaroufi H."/>
            <person name="Boyle B."/>
            <person name="Laroche J."/>
            <person name="Dewar K."/>
            <person name="Juretic N."/>
            <person name="Blackburn G."/>
            <person name="Nisole A."/>
            <person name="Brunet B."/>
            <person name="Brandao M."/>
            <person name="Lumley L."/>
            <person name="Duan J."/>
            <person name="Quan G."/>
            <person name="Lucarotti C.J."/>
            <person name="Roe A.D."/>
            <person name="Sperling F.A.H."/>
            <person name="Levesque R.C."/>
            <person name="Cusson M."/>
        </authorList>
    </citation>
    <scope>NUCLEOTIDE SEQUENCE [LARGE SCALE GENOMIC DNA]</scope>
    <source>
        <strain evidence="1">Glfc:IPQL:Cfum</strain>
    </source>
</reference>
<evidence type="ECO:0000313" key="1">
    <source>
        <dbReference type="EMBL" id="KAI8435622.1"/>
    </source>
</evidence>
<dbReference type="EMBL" id="CM046106">
    <property type="protein sequence ID" value="KAI8435622.1"/>
    <property type="molecule type" value="Genomic_DNA"/>
</dbReference>
<sequence length="146" mass="15577">MATCISYEYDATTPDATWLCAFCERGPHAAGLGDLFGPYPLDTDCDEALDEASRRRAEGAAWLHEACAVWAPGLLAAGARLWGLAGAVWSCRGARCVVCARSGACVACRARGCRARAHVPCARGVWTLRDEDLHALCPRHATDTPS</sequence>
<evidence type="ECO:0000313" key="2">
    <source>
        <dbReference type="Proteomes" id="UP001064048"/>
    </source>
</evidence>
<keyword evidence="2" id="KW-1185">Reference proteome</keyword>